<sequence>MPTPSLRHCDRRGALVRRSDEIRNLFDGRRGKYCQWNFVDDVSVVVGGFLDGDGIILKHLFIVECCAEGFAKIQVK</sequence>
<evidence type="ECO:0000313" key="1">
    <source>
        <dbReference type="EMBL" id="KAL0374498.1"/>
    </source>
</evidence>
<organism evidence="1">
    <name type="scientific">Sesamum radiatum</name>
    <name type="common">Black benniseed</name>
    <dbReference type="NCBI Taxonomy" id="300843"/>
    <lineage>
        <taxon>Eukaryota</taxon>
        <taxon>Viridiplantae</taxon>
        <taxon>Streptophyta</taxon>
        <taxon>Embryophyta</taxon>
        <taxon>Tracheophyta</taxon>
        <taxon>Spermatophyta</taxon>
        <taxon>Magnoliopsida</taxon>
        <taxon>eudicotyledons</taxon>
        <taxon>Gunneridae</taxon>
        <taxon>Pentapetalae</taxon>
        <taxon>asterids</taxon>
        <taxon>lamiids</taxon>
        <taxon>Lamiales</taxon>
        <taxon>Pedaliaceae</taxon>
        <taxon>Sesamum</taxon>
    </lineage>
</organism>
<dbReference type="AlphaFoldDB" id="A0AAW2R3U6"/>
<gene>
    <name evidence="1" type="ORF">Sradi_3365500</name>
</gene>
<protein>
    <submittedName>
        <fullName evidence="1">Uncharacterized protein</fullName>
    </submittedName>
</protein>
<accession>A0AAW2R3U6</accession>
<reference evidence="1" key="1">
    <citation type="submission" date="2020-06" db="EMBL/GenBank/DDBJ databases">
        <authorList>
            <person name="Li T."/>
            <person name="Hu X."/>
            <person name="Zhang T."/>
            <person name="Song X."/>
            <person name="Zhang H."/>
            <person name="Dai N."/>
            <person name="Sheng W."/>
            <person name="Hou X."/>
            <person name="Wei L."/>
        </authorList>
    </citation>
    <scope>NUCLEOTIDE SEQUENCE</scope>
    <source>
        <strain evidence="1">G02</strain>
        <tissue evidence="1">Leaf</tissue>
    </source>
</reference>
<comment type="caution">
    <text evidence="1">The sequence shown here is derived from an EMBL/GenBank/DDBJ whole genome shotgun (WGS) entry which is preliminary data.</text>
</comment>
<dbReference type="EMBL" id="JACGWJ010000014">
    <property type="protein sequence ID" value="KAL0374498.1"/>
    <property type="molecule type" value="Genomic_DNA"/>
</dbReference>
<name>A0AAW2R3U6_SESRA</name>
<reference evidence="1" key="2">
    <citation type="journal article" date="2024" name="Plant">
        <title>Genomic evolution and insights into agronomic trait innovations of Sesamum species.</title>
        <authorList>
            <person name="Miao H."/>
            <person name="Wang L."/>
            <person name="Qu L."/>
            <person name="Liu H."/>
            <person name="Sun Y."/>
            <person name="Le M."/>
            <person name="Wang Q."/>
            <person name="Wei S."/>
            <person name="Zheng Y."/>
            <person name="Lin W."/>
            <person name="Duan Y."/>
            <person name="Cao H."/>
            <person name="Xiong S."/>
            <person name="Wang X."/>
            <person name="Wei L."/>
            <person name="Li C."/>
            <person name="Ma Q."/>
            <person name="Ju M."/>
            <person name="Zhao R."/>
            <person name="Li G."/>
            <person name="Mu C."/>
            <person name="Tian Q."/>
            <person name="Mei H."/>
            <person name="Zhang T."/>
            <person name="Gao T."/>
            <person name="Zhang H."/>
        </authorList>
    </citation>
    <scope>NUCLEOTIDE SEQUENCE</scope>
    <source>
        <strain evidence="1">G02</strain>
    </source>
</reference>
<proteinExistence type="predicted"/>